<dbReference type="EMBL" id="AF546155">
    <property type="protein sequence ID" value="AAO25893.1"/>
    <property type="molecule type" value="Genomic_DNA"/>
</dbReference>
<feature type="transmembrane region" description="Helical" evidence="2">
    <location>
        <begin position="298"/>
        <end position="318"/>
    </location>
</feature>
<feature type="compositionally biased region" description="Low complexity" evidence="1">
    <location>
        <begin position="1"/>
        <end position="28"/>
    </location>
</feature>
<feature type="transmembrane region" description="Helical" evidence="2">
    <location>
        <begin position="196"/>
        <end position="213"/>
    </location>
</feature>
<feature type="transmembrane region" description="Helical" evidence="2">
    <location>
        <begin position="220"/>
        <end position="238"/>
    </location>
</feature>
<feature type="transmembrane region" description="Helical" evidence="2">
    <location>
        <begin position="158"/>
        <end position="176"/>
    </location>
</feature>
<organism evidence="3">
    <name type="scientific">Streptomyces macromomyceticus</name>
    <dbReference type="NCBI Taxonomy" id="1917"/>
    <lineage>
        <taxon>Bacteria</taxon>
        <taxon>Bacillati</taxon>
        <taxon>Actinomycetota</taxon>
        <taxon>Actinomycetes</taxon>
        <taxon>Kitasatosporales</taxon>
        <taxon>Streptomycetaceae</taxon>
        <taxon>Streptomyces</taxon>
    </lineage>
</organism>
<feature type="region of interest" description="Disordered" evidence="1">
    <location>
        <begin position="1"/>
        <end position="32"/>
    </location>
</feature>
<keyword evidence="2" id="KW-0472">Membrane</keyword>
<proteinExistence type="predicted"/>
<name>Q84HJ4_STRMA</name>
<keyword evidence="2" id="KW-1133">Transmembrane helix</keyword>
<evidence type="ECO:0000256" key="1">
    <source>
        <dbReference type="SAM" id="MobiDB-lite"/>
    </source>
</evidence>
<protein>
    <submittedName>
        <fullName evidence="3">UnbU</fullName>
    </submittedName>
</protein>
<feature type="transmembrane region" description="Helical" evidence="2">
    <location>
        <begin position="129"/>
        <end position="146"/>
    </location>
</feature>
<feature type="transmembrane region" description="Helical" evidence="2">
    <location>
        <begin position="274"/>
        <end position="292"/>
    </location>
</feature>
<dbReference type="AlphaFoldDB" id="Q84HJ4"/>
<gene>
    <name evidence="3" type="primary">unbU</name>
</gene>
<feature type="transmembrane region" description="Helical" evidence="2">
    <location>
        <begin position="244"/>
        <end position="262"/>
    </location>
</feature>
<evidence type="ECO:0000256" key="2">
    <source>
        <dbReference type="SAM" id="Phobius"/>
    </source>
</evidence>
<reference evidence="3" key="1">
    <citation type="journal article" date="2003" name="Nat. Biotechnol.">
        <title>A genomics-guided approach for discovering and expressing cryptic metabolic pathways.</title>
        <authorList>
            <person name="Zazopoulos E."/>
            <person name="Huang K."/>
            <person name="Staffa A."/>
            <person name="Liu W."/>
            <person name="Bachmann B.O."/>
            <person name="Nonaka K."/>
            <person name="Ahlert J."/>
            <person name="Thorson J.S."/>
            <person name="Shen B."/>
            <person name="Farnet C.M."/>
        </authorList>
    </citation>
    <scope>NUCLEOTIDE SEQUENCE</scope>
    <source>
        <strain evidence="3">M480-M1</strain>
    </source>
</reference>
<feature type="transmembrane region" description="Helical" evidence="2">
    <location>
        <begin position="41"/>
        <end position="60"/>
    </location>
</feature>
<accession>Q84HJ4</accession>
<sequence length="433" mass="45208">MSSHTSAVPPTAAAPTAAAGSPAKSAKPAAPPRHDPKVIKALQRFAVSISVLNVLGYTVLGFEQGWLWPFIAVATGYTTEIVLEWISAKGEGRAPRYAGGGRKGLMEFLLPAHITSLAVNMLTYTNDRWWVMMFGVIVAVGTKHVLRAPVKGRMRHYMNPSNFGIMIILVLFPWASIAPPYHFTEYLTGTTGPGDWILPAVIITLGTMLNAKLTNRMPLIMGWLVGFALQAIIRGWMFDTSIPAALGMMTGTAFVLFTNYMVTDPGTSPSKKSSQIAFGAGVAAVYGLLMAVNITYGIFFATAIVCGIRGLFLWFLHLQAKQQAAAKTAPVRPVEALVAVPSPAPAPAEAPTVPLAAATEDACAAGTCGHEKCAAARVAAPAAAVPPAAVSPAVPAAASAAAEDACAAGSCQHGKCAAMRAEAAKEKKVAVSL</sequence>
<evidence type="ECO:0000313" key="3">
    <source>
        <dbReference type="EMBL" id="AAO25893.1"/>
    </source>
</evidence>
<keyword evidence="2" id="KW-0812">Transmembrane</keyword>